<dbReference type="Proteomes" id="UP000657592">
    <property type="component" value="Unassembled WGS sequence"/>
</dbReference>
<evidence type="ECO:0000256" key="1">
    <source>
        <dbReference type="ARBA" id="ARBA00023002"/>
    </source>
</evidence>
<evidence type="ECO:0000313" key="5">
    <source>
        <dbReference type="Proteomes" id="UP000657592"/>
    </source>
</evidence>
<feature type="domain" description="FAD-binding" evidence="3">
    <location>
        <begin position="8"/>
        <end position="345"/>
    </location>
</feature>
<dbReference type="SUPFAM" id="SSF51905">
    <property type="entry name" value="FAD/NAD(P)-binding domain"/>
    <property type="match status" value="1"/>
</dbReference>
<dbReference type="InterPro" id="IPR050493">
    <property type="entry name" value="FAD-dep_Monooxygenase_BioMet"/>
</dbReference>
<organism evidence="4 5">
    <name type="scientific">Microbacterium album</name>
    <dbReference type="NCBI Taxonomy" id="2053191"/>
    <lineage>
        <taxon>Bacteria</taxon>
        <taxon>Bacillati</taxon>
        <taxon>Actinomycetota</taxon>
        <taxon>Actinomycetes</taxon>
        <taxon>Micrococcales</taxon>
        <taxon>Microbacteriaceae</taxon>
        <taxon>Microbacterium</taxon>
    </lineage>
</organism>
<accession>A0A917IIQ8</accession>
<dbReference type="GO" id="GO:0071949">
    <property type="term" value="F:FAD binding"/>
    <property type="evidence" value="ECO:0007669"/>
    <property type="project" value="InterPro"/>
</dbReference>
<evidence type="ECO:0000256" key="2">
    <source>
        <dbReference type="ARBA" id="ARBA00023033"/>
    </source>
</evidence>
<dbReference type="RefSeq" id="WP_188757312.1">
    <property type="nucleotide sequence ID" value="NZ_BMJY01000028.1"/>
</dbReference>
<evidence type="ECO:0000313" key="4">
    <source>
        <dbReference type="EMBL" id="GGH51566.1"/>
    </source>
</evidence>
<dbReference type="Pfam" id="PF01494">
    <property type="entry name" value="FAD_binding_3"/>
    <property type="match status" value="1"/>
</dbReference>
<sequence>MNTLPAQPVAVVGAGPAGIATALALHTVDIPVKLYERYSEPRAAGNIVNLWAPAVKALFNIGVDIDDIGAECVTEFQNHKRRVRARVRFPNGSVEKWGGFLGLTRPDLYERMTAALPDGMLVGNSVVTGVADKGDHVELSFQDGSRVSTPLVVGADGINSVVRKLVWGAPPMREHDLHVIGGYTYEMIDTVPTEEAVVAHSRTIQGSHTGIRSKGRDGYEWWVLEAWDHDKPAPVDLKRHALTLARDFPPELSQMIRSSTPDHIFRWPIRDRGPVPETWSKGRVTFAGDAVHATSPYAAYGAGMSIVDGYFLGQLLNGVDLADRDALTSALKKYEGVRVAHTAEQVARAHMLGRIFHKVPAPIRPIRDYVFDHTGFLQKQVGDSNPAAIAAQLEEMGEDIFTPAPALATAASARS</sequence>
<keyword evidence="5" id="KW-1185">Reference proteome</keyword>
<name>A0A917IIQ8_9MICO</name>
<reference evidence="4" key="2">
    <citation type="submission" date="2020-09" db="EMBL/GenBank/DDBJ databases">
        <authorList>
            <person name="Sun Q."/>
            <person name="Zhou Y."/>
        </authorList>
    </citation>
    <scope>NUCLEOTIDE SEQUENCE</scope>
    <source>
        <strain evidence="4">CGMCC 1.15794</strain>
    </source>
</reference>
<dbReference type="Gene3D" id="3.50.50.60">
    <property type="entry name" value="FAD/NAD(P)-binding domain"/>
    <property type="match status" value="1"/>
</dbReference>
<protein>
    <submittedName>
        <fullName evidence="4">Monooxygenase</fullName>
    </submittedName>
</protein>
<dbReference type="EMBL" id="BMJY01000028">
    <property type="protein sequence ID" value="GGH51566.1"/>
    <property type="molecule type" value="Genomic_DNA"/>
</dbReference>
<dbReference type="InterPro" id="IPR002938">
    <property type="entry name" value="FAD-bd"/>
</dbReference>
<evidence type="ECO:0000259" key="3">
    <source>
        <dbReference type="Pfam" id="PF01494"/>
    </source>
</evidence>
<dbReference type="InterPro" id="IPR036188">
    <property type="entry name" value="FAD/NAD-bd_sf"/>
</dbReference>
<dbReference type="PRINTS" id="PR00420">
    <property type="entry name" value="RNGMNOXGNASE"/>
</dbReference>
<reference evidence="4" key="1">
    <citation type="journal article" date="2014" name="Int. J. Syst. Evol. Microbiol.">
        <title>Complete genome sequence of Corynebacterium casei LMG S-19264T (=DSM 44701T), isolated from a smear-ripened cheese.</title>
        <authorList>
            <consortium name="US DOE Joint Genome Institute (JGI-PGF)"/>
            <person name="Walter F."/>
            <person name="Albersmeier A."/>
            <person name="Kalinowski J."/>
            <person name="Ruckert C."/>
        </authorList>
    </citation>
    <scope>NUCLEOTIDE SEQUENCE</scope>
    <source>
        <strain evidence="4">CGMCC 1.15794</strain>
    </source>
</reference>
<gene>
    <name evidence="4" type="ORF">GCM10010921_31060</name>
</gene>
<keyword evidence="2 4" id="KW-0503">Monooxygenase</keyword>
<comment type="caution">
    <text evidence="4">The sequence shown here is derived from an EMBL/GenBank/DDBJ whole genome shotgun (WGS) entry which is preliminary data.</text>
</comment>
<dbReference type="AlphaFoldDB" id="A0A917IIQ8"/>
<dbReference type="PANTHER" id="PTHR13789:SF309">
    <property type="entry name" value="PUTATIVE (AFU_ORTHOLOGUE AFUA_6G14510)-RELATED"/>
    <property type="match status" value="1"/>
</dbReference>
<dbReference type="PANTHER" id="PTHR13789">
    <property type="entry name" value="MONOOXYGENASE"/>
    <property type="match status" value="1"/>
</dbReference>
<proteinExistence type="predicted"/>
<keyword evidence="1" id="KW-0560">Oxidoreductase</keyword>
<dbReference type="GO" id="GO:0004497">
    <property type="term" value="F:monooxygenase activity"/>
    <property type="evidence" value="ECO:0007669"/>
    <property type="project" value="UniProtKB-KW"/>
</dbReference>